<feature type="compositionally biased region" description="Acidic residues" evidence="6">
    <location>
        <begin position="233"/>
        <end position="252"/>
    </location>
</feature>
<dbReference type="VEuPathDB" id="FungiDB:HMPREF1541_00477"/>
<dbReference type="Proteomes" id="UP000030752">
    <property type="component" value="Unassembled WGS sequence"/>
</dbReference>
<evidence type="ECO:0000313" key="8">
    <source>
        <dbReference type="Proteomes" id="UP000030752"/>
    </source>
</evidence>
<sequence length="545" mass="58765">MECRPGDQHKSNSAAAANPFIETEQLDNKQQVTTFTARQIATLQGRLDKNLGPEYISSRPGAGGQKVHYLQAEKVINLANEVFGFNGWSSSIQNIQIDFVDENPQTGKVTLGLSVIIRVTLKDGTYHEDIGYGHVENAKGKAAAFEKAKKQGTSDGLKRSLRNFGRVLGNCVYDKDYLSRVTKMKVGAGKWDPNDLHRHSDFAAKKGAAVKPESNEVVQQPNGNHASGHETGDSFEEFDDGVFDDDELDNPDEFVLPAEPRESAKRLPPPAGLGLAPSRAMTTPSKPPNAGTNGNPKGAVSNGLGRTAQAPNPSRSNAPAPPQQSHSANQLPNGGNEQSSSPGIPLQHFNTRPSNQTRDNFAVRGTGFFSARAAESIDENNNVTAGAAPVFDPKHQSKSIRRDPNVDHTKSMRLLRNLNPDSEAARQELEQQQEPDQLRKTPAPPKGPQSPIGMGRGFNAGQYRPPTRRGPDGHVMTPRPTNGVSNGVDRVLQTAQRPPLTDVSNMANQHQATATTLDGTDAKRQRLSGQSPRPSAEHELSGEAG</sequence>
<dbReference type="GeneID" id="19967816"/>
<dbReference type="eggNOG" id="KOG4141">
    <property type="taxonomic scope" value="Eukaryota"/>
</dbReference>
<feature type="region of interest" description="Disordered" evidence="6">
    <location>
        <begin position="207"/>
        <end position="361"/>
    </location>
</feature>
<dbReference type="GO" id="GO:0045002">
    <property type="term" value="P:double-strand break repair via single-strand annealing"/>
    <property type="evidence" value="ECO:0007669"/>
    <property type="project" value="InterPro"/>
</dbReference>
<dbReference type="InParanoid" id="W2SE17"/>
<keyword evidence="3" id="KW-0233">DNA recombination</keyword>
<dbReference type="GO" id="GO:0003697">
    <property type="term" value="F:single-stranded DNA binding"/>
    <property type="evidence" value="ECO:0007669"/>
    <property type="project" value="UniProtKB-ARBA"/>
</dbReference>
<dbReference type="HOGENOM" id="CLU_011431_4_0_1"/>
<dbReference type="InterPro" id="IPR004585">
    <property type="entry name" value="DNA_recomb/repair_Rad52"/>
</dbReference>
<feature type="compositionally biased region" description="Low complexity" evidence="6">
    <location>
        <begin position="308"/>
        <end position="318"/>
    </location>
</feature>
<proteinExistence type="inferred from homology"/>
<evidence type="ECO:0000313" key="7">
    <source>
        <dbReference type="EMBL" id="ETN46293.1"/>
    </source>
</evidence>
<dbReference type="FunFam" id="3.30.390.80:FF:000001">
    <property type="entry name" value="DNA repair protein RAD52 homolog"/>
    <property type="match status" value="1"/>
</dbReference>
<dbReference type="InterPro" id="IPR007232">
    <property type="entry name" value="Rad52_Rad59_Rad22"/>
</dbReference>
<keyword evidence="4" id="KW-0234">DNA repair</keyword>
<dbReference type="InterPro" id="IPR041247">
    <property type="entry name" value="Rad52_fam"/>
</dbReference>
<name>W2SE17_CYPE1</name>
<dbReference type="SUPFAM" id="SSF54768">
    <property type="entry name" value="dsRNA-binding domain-like"/>
    <property type="match status" value="1"/>
</dbReference>
<feature type="compositionally biased region" description="Polar residues" evidence="6">
    <location>
        <begin position="502"/>
        <end position="518"/>
    </location>
</feature>
<dbReference type="EMBL" id="KB822711">
    <property type="protein sequence ID" value="ETN46293.1"/>
    <property type="molecule type" value="Genomic_DNA"/>
</dbReference>
<dbReference type="Gene3D" id="3.30.390.80">
    <property type="entry name" value="DNA repair protein Rad52/59/22"/>
    <property type="match status" value="1"/>
</dbReference>
<evidence type="ECO:0000256" key="4">
    <source>
        <dbReference type="ARBA" id="ARBA00023204"/>
    </source>
</evidence>
<gene>
    <name evidence="7" type="ORF">HMPREF1541_00477</name>
</gene>
<dbReference type="FunCoup" id="W2SE17">
    <property type="interactions" value="249"/>
</dbReference>
<feature type="compositionally biased region" description="Basic and acidic residues" evidence="6">
    <location>
        <begin position="392"/>
        <end position="410"/>
    </location>
</feature>
<dbReference type="GO" id="GO:0000730">
    <property type="term" value="P:DNA recombinase assembly"/>
    <property type="evidence" value="ECO:0007669"/>
    <property type="project" value="InterPro"/>
</dbReference>
<evidence type="ECO:0000256" key="2">
    <source>
        <dbReference type="ARBA" id="ARBA00022763"/>
    </source>
</evidence>
<feature type="compositionally biased region" description="Polar residues" evidence="6">
    <location>
        <begin position="216"/>
        <end position="225"/>
    </location>
</feature>
<accession>W2SE17</accession>
<dbReference type="PANTHER" id="PTHR12132">
    <property type="entry name" value="DNA REPAIR AND RECOMBINATION PROTEIN RAD52, RAD59"/>
    <property type="match status" value="1"/>
</dbReference>
<dbReference type="AlphaFoldDB" id="W2SE17"/>
<keyword evidence="2" id="KW-0227">DNA damage</keyword>
<protein>
    <recommendedName>
        <fullName evidence="5">RAD52 homolog</fullName>
    </recommendedName>
</protein>
<dbReference type="STRING" id="1220924.W2SE17"/>
<feature type="compositionally biased region" description="Basic and acidic residues" evidence="6">
    <location>
        <begin position="535"/>
        <end position="545"/>
    </location>
</feature>
<feature type="region of interest" description="Disordered" evidence="6">
    <location>
        <begin position="384"/>
        <end position="412"/>
    </location>
</feature>
<organism evidence="7 8">
    <name type="scientific">Cyphellophora europaea (strain CBS 101466)</name>
    <name type="common">Phialophora europaea</name>
    <dbReference type="NCBI Taxonomy" id="1220924"/>
    <lineage>
        <taxon>Eukaryota</taxon>
        <taxon>Fungi</taxon>
        <taxon>Dikarya</taxon>
        <taxon>Ascomycota</taxon>
        <taxon>Pezizomycotina</taxon>
        <taxon>Eurotiomycetes</taxon>
        <taxon>Chaetothyriomycetidae</taxon>
        <taxon>Chaetothyriales</taxon>
        <taxon>Cyphellophoraceae</taxon>
        <taxon>Cyphellophora</taxon>
    </lineage>
</organism>
<evidence type="ECO:0000256" key="5">
    <source>
        <dbReference type="ARBA" id="ARBA00077224"/>
    </source>
</evidence>
<evidence type="ECO:0000256" key="1">
    <source>
        <dbReference type="ARBA" id="ARBA00006638"/>
    </source>
</evidence>
<dbReference type="GO" id="GO:0006312">
    <property type="term" value="P:mitotic recombination"/>
    <property type="evidence" value="ECO:0007669"/>
    <property type="project" value="TreeGrafter"/>
</dbReference>
<comment type="similarity">
    <text evidence="1">Belongs to the RAD52 family.</text>
</comment>
<keyword evidence="8" id="KW-1185">Reference proteome</keyword>
<feature type="region of interest" description="Disordered" evidence="6">
    <location>
        <begin position="424"/>
        <end position="545"/>
    </location>
</feature>
<dbReference type="NCBIfam" id="TIGR00607">
    <property type="entry name" value="rad52"/>
    <property type="match status" value="1"/>
</dbReference>
<feature type="compositionally biased region" description="Polar residues" evidence="6">
    <location>
        <begin position="326"/>
        <end position="359"/>
    </location>
</feature>
<dbReference type="OrthoDB" id="206565at2759"/>
<dbReference type="Pfam" id="PF04098">
    <property type="entry name" value="Rad52_Rad22"/>
    <property type="match status" value="1"/>
</dbReference>
<reference evidence="7 8" key="1">
    <citation type="submission" date="2013-03" db="EMBL/GenBank/DDBJ databases">
        <title>The Genome Sequence of Phialophora europaea CBS 101466.</title>
        <authorList>
            <consortium name="The Broad Institute Genomics Platform"/>
            <person name="Cuomo C."/>
            <person name="de Hoog S."/>
            <person name="Gorbushina A."/>
            <person name="Walker B."/>
            <person name="Young S.K."/>
            <person name="Zeng Q."/>
            <person name="Gargeya S."/>
            <person name="Fitzgerald M."/>
            <person name="Haas B."/>
            <person name="Abouelleil A."/>
            <person name="Allen A.W."/>
            <person name="Alvarado L."/>
            <person name="Arachchi H.M."/>
            <person name="Berlin A.M."/>
            <person name="Chapman S.B."/>
            <person name="Gainer-Dewar J."/>
            <person name="Goldberg J."/>
            <person name="Griggs A."/>
            <person name="Gujja S."/>
            <person name="Hansen M."/>
            <person name="Howarth C."/>
            <person name="Imamovic A."/>
            <person name="Ireland A."/>
            <person name="Larimer J."/>
            <person name="McCowan C."/>
            <person name="Murphy C."/>
            <person name="Pearson M."/>
            <person name="Poon T.W."/>
            <person name="Priest M."/>
            <person name="Roberts A."/>
            <person name="Saif S."/>
            <person name="Shea T."/>
            <person name="Sisk P."/>
            <person name="Sykes S."/>
            <person name="Wortman J."/>
            <person name="Nusbaum C."/>
            <person name="Birren B."/>
        </authorList>
    </citation>
    <scope>NUCLEOTIDE SEQUENCE [LARGE SCALE GENOMIC DNA]</scope>
    <source>
        <strain evidence="7 8">CBS 101466</strain>
    </source>
</reference>
<dbReference type="RefSeq" id="XP_008711005.1">
    <property type="nucleotide sequence ID" value="XM_008712783.1"/>
</dbReference>
<evidence type="ECO:0000256" key="6">
    <source>
        <dbReference type="SAM" id="MobiDB-lite"/>
    </source>
</evidence>
<dbReference type="GO" id="GO:0005634">
    <property type="term" value="C:nucleus"/>
    <property type="evidence" value="ECO:0007669"/>
    <property type="project" value="InterPro"/>
</dbReference>
<dbReference type="PANTHER" id="PTHR12132:SF1">
    <property type="entry name" value="DNA REPAIR PROTEIN RAD52 HOMOLOG"/>
    <property type="match status" value="1"/>
</dbReference>
<evidence type="ECO:0000256" key="3">
    <source>
        <dbReference type="ARBA" id="ARBA00023172"/>
    </source>
</evidence>
<dbReference type="InterPro" id="IPR042525">
    <property type="entry name" value="Rad52_Rad59_Rad22_sf"/>
</dbReference>
<feature type="compositionally biased region" description="Polar residues" evidence="6">
    <location>
        <begin position="280"/>
        <end position="295"/>
    </location>
</feature>